<name>A0A2P2N6Q4_RHIMU</name>
<dbReference type="EMBL" id="GGEC01057636">
    <property type="protein sequence ID" value="MBX38120.1"/>
    <property type="molecule type" value="Transcribed_RNA"/>
</dbReference>
<protein>
    <submittedName>
        <fullName evidence="1">Uncharacterized protein</fullName>
    </submittedName>
</protein>
<reference evidence="1" key="1">
    <citation type="submission" date="2018-02" db="EMBL/GenBank/DDBJ databases">
        <title>Rhizophora mucronata_Transcriptome.</title>
        <authorList>
            <person name="Meera S.P."/>
            <person name="Sreeshan A."/>
            <person name="Augustine A."/>
        </authorList>
    </citation>
    <scope>NUCLEOTIDE SEQUENCE</scope>
    <source>
        <tissue evidence="1">Leaf</tissue>
    </source>
</reference>
<proteinExistence type="predicted"/>
<organism evidence="1">
    <name type="scientific">Rhizophora mucronata</name>
    <name type="common">Asiatic mangrove</name>
    <dbReference type="NCBI Taxonomy" id="61149"/>
    <lineage>
        <taxon>Eukaryota</taxon>
        <taxon>Viridiplantae</taxon>
        <taxon>Streptophyta</taxon>
        <taxon>Embryophyta</taxon>
        <taxon>Tracheophyta</taxon>
        <taxon>Spermatophyta</taxon>
        <taxon>Magnoliopsida</taxon>
        <taxon>eudicotyledons</taxon>
        <taxon>Gunneridae</taxon>
        <taxon>Pentapetalae</taxon>
        <taxon>rosids</taxon>
        <taxon>fabids</taxon>
        <taxon>Malpighiales</taxon>
        <taxon>Rhizophoraceae</taxon>
        <taxon>Rhizophora</taxon>
    </lineage>
</organism>
<evidence type="ECO:0000313" key="1">
    <source>
        <dbReference type="EMBL" id="MBX38120.1"/>
    </source>
</evidence>
<sequence>MEIKLHLITGFSLDGWFVYCDLAGALRFLEEVAVKQSSDLWLGTYSCFPS</sequence>
<accession>A0A2P2N6Q4</accession>
<dbReference type="AlphaFoldDB" id="A0A2P2N6Q4"/>